<name>A0ABY7NLJ6_9SPHN</name>
<dbReference type="PANTHER" id="PTHR31339:SF9">
    <property type="entry name" value="PLASMIN AND FIBRONECTIN-BINDING PROTEIN A"/>
    <property type="match status" value="1"/>
</dbReference>
<dbReference type="GO" id="GO:0016787">
    <property type="term" value="F:hydrolase activity"/>
    <property type="evidence" value="ECO:0007669"/>
    <property type="project" value="UniProtKB-KW"/>
</dbReference>
<sequence>MTDGRSLVRCPAWASAAIAIGLLAGPSRATPAQPATPRLCAILAAPADGVDATTLVQRAIESCAKRHGGRVTLGAGRFVVGPLRLASRIDLHLDRGARLEGSTDHARYRAAYVNWAFRPNEALISAVGTHDVAITGDGTIDGRGDTWWPEASADREAGNPKTIAAGMPASNGLPRPSLIEAYGASRITIRDVHIVRSPMWTIALRYTQGATIGHVDIENPADSPNTDGIDIVASRNVTVRGTTISTGDDCIAIKSGLTGSHLPPVATDLVRLSDLHLRRGHGLSIGSETLFGIRNVTADHIDFDGTDNGLRIKSGRDRGNRLEHFHFSDISMRGVGTTISISAYYPKPGPEDDPRQPVTATTPFIRDVTIRHLRARESHAAGIMIGLPESPLRSVVLRDVAIQADRPLQIRNAEVALCHVHIVGRNGVADVEHGGHVAEACDPTRDANKG</sequence>
<proteinExistence type="inferred from homology"/>
<gene>
    <name evidence="6" type="ORF">PBT88_14275</name>
</gene>
<dbReference type="Pfam" id="PF00295">
    <property type="entry name" value="Glyco_hydro_28"/>
    <property type="match status" value="1"/>
</dbReference>
<dbReference type="RefSeq" id="WP_270075995.1">
    <property type="nucleotide sequence ID" value="NZ_CP115174.1"/>
</dbReference>
<reference evidence="6 7" key="1">
    <citation type="submission" date="2022-12" db="EMBL/GenBank/DDBJ databases">
        <title>Sphingomonas abieness sp. nov., an endophytic bacterium isolated from Abies koreana.</title>
        <authorList>
            <person name="Jiang L."/>
            <person name="Lee J."/>
        </authorList>
    </citation>
    <scope>NUCLEOTIDE SEQUENCE [LARGE SCALE GENOMIC DNA]</scope>
    <source>
        <strain evidence="7">PAMB 00755</strain>
    </source>
</reference>
<protein>
    <submittedName>
        <fullName evidence="6">Glycosyl hydrolase family 28 protein</fullName>
    </submittedName>
</protein>
<dbReference type="Gene3D" id="2.160.20.10">
    <property type="entry name" value="Single-stranded right-handed beta-helix, Pectin lyase-like"/>
    <property type="match status" value="1"/>
</dbReference>
<comment type="similarity">
    <text evidence="1 4">Belongs to the glycosyl hydrolase 28 family.</text>
</comment>
<dbReference type="SUPFAM" id="SSF51126">
    <property type="entry name" value="Pectin lyase-like"/>
    <property type="match status" value="1"/>
</dbReference>
<keyword evidence="2 4" id="KW-0378">Hydrolase</keyword>
<dbReference type="InterPro" id="IPR006626">
    <property type="entry name" value="PbH1"/>
</dbReference>
<feature type="chain" id="PRO_5046447910" evidence="5">
    <location>
        <begin position="30"/>
        <end position="450"/>
    </location>
</feature>
<dbReference type="EMBL" id="CP115174">
    <property type="protein sequence ID" value="WBO21346.1"/>
    <property type="molecule type" value="Genomic_DNA"/>
</dbReference>
<evidence type="ECO:0000256" key="3">
    <source>
        <dbReference type="ARBA" id="ARBA00023295"/>
    </source>
</evidence>
<dbReference type="InterPro" id="IPR011050">
    <property type="entry name" value="Pectin_lyase_fold/virulence"/>
</dbReference>
<keyword evidence="5" id="KW-0732">Signal</keyword>
<feature type="signal peptide" evidence="5">
    <location>
        <begin position="1"/>
        <end position="29"/>
    </location>
</feature>
<dbReference type="PANTHER" id="PTHR31339">
    <property type="entry name" value="PECTIN LYASE-RELATED"/>
    <property type="match status" value="1"/>
</dbReference>
<evidence type="ECO:0000313" key="7">
    <source>
        <dbReference type="Proteomes" id="UP001210865"/>
    </source>
</evidence>
<dbReference type="InterPro" id="IPR051801">
    <property type="entry name" value="GH28_Enzymes"/>
</dbReference>
<accession>A0ABY7NLJ6</accession>
<evidence type="ECO:0000256" key="2">
    <source>
        <dbReference type="ARBA" id="ARBA00022801"/>
    </source>
</evidence>
<dbReference type="Proteomes" id="UP001210865">
    <property type="component" value="Chromosome"/>
</dbReference>
<evidence type="ECO:0000256" key="4">
    <source>
        <dbReference type="RuleBase" id="RU361169"/>
    </source>
</evidence>
<keyword evidence="7" id="KW-1185">Reference proteome</keyword>
<organism evidence="6 7">
    <name type="scientific">Sphingomonas abietis</name>
    <dbReference type="NCBI Taxonomy" id="3012344"/>
    <lineage>
        <taxon>Bacteria</taxon>
        <taxon>Pseudomonadati</taxon>
        <taxon>Pseudomonadota</taxon>
        <taxon>Alphaproteobacteria</taxon>
        <taxon>Sphingomonadales</taxon>
        <taxon>Sphingomonadaceae</taxon>
        <taxon>Sphingomonas</taxon>
    </lineage>
</organism>
<dbReference type="SMART" id="SM00710">
    <property type="entry name" value="PbH1"/>
    <property type="match status" value="4"/>
</dbReference>
<dbReference type="InterPro" id="IPR000743">
    <property type="entry name" value="Glyco_hydro_28"/>
</dbReference>
<dbReference type="InterPro" id="IPR012334">
    <property type="entry name" value="Pectin_lyas_fold"/>
</dbReference>
<evidence type="ECO:0000313" key="6">
    <source>
        <dbReference type="EMBL" id="WBO21346.1"/>
    </source>
</evidence>
<evidence type="ECO:0000256" key="5">
    <source>
        <dbReference type="SAM" id="SignalP"/>
    </source>
</evidence>
<keyword evidence="3 4" id="KW-0326">Glycosidase</keyword>
<evidence type="ECO:0000256" key="1">
    <source>
        <dbReference type="ARBA" id="ARBA00008834"/>
    </source>
</evidence>